<dbReference type="Ensembl" id="ENSSLDT00000013941.1">
    <property type="protein sequence ID" value="ENSSLDP00000013446.1"/>
    <property type="gene ID" value="ENSSLDG00000010717.1"/>
</dbReference>
<keyword evidence="2" id="KW-0723">Serine/threonine-protein kinase</keyword>
<keyword evidence="3" id="KW-0808">Transferase</keyword>
<evidence type="ECO:0000256" key="2">
    <source>
        <dbReference type="ARBA" id="ARBA00022527"/>
    </source>
</evidence>
<dbReference type="Pfam" id="PF00069">
    <property type="entry name" value="Pkinase"/>
    <property type="match status" value="1"/>
</dbReference>
<reference evidence="9" key="2">
    <citation type="submission" date="2025-09" db="UniProtKB">
        <authorList>
            <consortium name="Ensembl"/>
        </authorList>
    </citation>
    <scope>IDENTIFICATION</scope>
</reference>
<feature type="binding site" evidence="7">
    <location>
        <position position="51"/>
    </location>
    <ligand>
        <name>ATP</name>
        <dbReference type="ChEBI" id="CHEBI:30616"/>
    </ligand>
</feature>
<keyword evidence="5" id="KW-0418">Kinase</keyword>
<protein>
    <recommendedName>
        <fullName evidence="1">non-specific serine/threonine protein kinase</fullName>
        <ecNumber evidence="1">2.7.11.1</ecNumber>
    </recommendedName>
</protein>
<dbReference type="PANTHER" id="PTHR24346:SF30">
    <property type="entry name" value="MATERNAL EMBRYONIC LEUCINE ZIPPER KINASE"/>
    <property type="match status" value="1"/>
</dbReference>
<evidence type="ECO:0000256" key="7">
    <source>
        <dbReference type="PROSITE-ProRule" id="PRU10141"/>
    </source>
</evidence>
<dbReference type="InterPro" id="IPR000719">
    <property type="entry name" value="Prot_kinase_dom"/>
</dbReference>
<feature type="domain" description="Protein kinase" evidence="8">
    <location>
        <begin position="13"/>
        <end position="101"/>
    </location>
</feature>
<dbReference type="GO" id="GO:0035556">
    <property type="term" value="P:intracellular signal transduction"/>
    <property type="evidence" value="ECO:0007669"/>
    <property type="project" value="TreeGrafter"/>
</dbReference>
<dbReference type="PANTHER" id="PTHR24346">
    <property type="entry name" value="MAP/MICROTUBULE AFFINITY-REGULATING KINASE"/>
    <property type="match status" value="1"/>
</dbReference>
<evidence type="ECO:0000256" key="4">
    <source>
        <dbReference type="ARBA" id="ARBA00022741"/>
    </source>
</evidence>
<keyword evidence="6 7" id="KW-0067">ATP-binding</keyword>
<reference evidence="9" key="1">
    <citation type="submission" date="2025-08" db="UniProtKB">
        <authorList>
            <consortium name="Ensembl"/>
        </authorList>
    </citation>
    <scope>IDENTIFICATION</scope>
</reference>
<evidence type="ECO:0000256" key="5">
    <source>
        <dbReference type="ARBA" id="ARBA00022777"/>
    </source>
</evidence>
<evidence type="ECO:0000256" key="1">
    <source>
        <dbReference type="ARBA" id="ARBA00012513"/>
    </source>
</evidence>
<dbReference type="EC" id="2.7.11.1" evidence="1"/>
<dbReference type="AlphaFoldDB" id="A0A3B4XBJ4"/>
<dbReference type="GO" id="GO:0005524">
    <property type="term" value="F:ATP binding"/>
    <property type="evidence" value="ECO:0007669"/>
    <property type="project" value="UniProtKB-UniRule"/>
</dbReference>
<evidence type="ECO:0000259" key="8">
    <source>
        <dbReference type="PROSITE" id="PS50011"/>
    </source>
</evidence>
<keyword evidence="4 7" id="KW-0547">Nucleotide-binding</keyword>
<dbReference type="InterPro" id="IPR017441">
    <property type="entry name" value="Protein_kinase_ATP_BS"/>
</dbReference>
<dbReference type="Proteomes" id="UP000261360">
    <property type="component" value="Unplaced"/>
</dbReference>
<proteinExistence type="predicted"/>
<organism evidence="9 10">
    <name type="scientific">Seriola lalandi dorsalis</name>
    <dbReference type="NCBI Taxonomy" id="1841481"/>
    <lineage>
        <taxon>Eukaryota</taxon>
        <taxon>Metazoa</taxon>
        <taxon>Chordata</taxon>
        <taxon>Craniata</taxon>
        <taxon>Vertebrata</taxon>
        <taxon>Euteleostomi</taxon>
        <taxon>Actinopterygii</taxon>
        <taxon>Neopterygii</taxon>
        <taxon>Teleostei</taxon>
        <taxon>Neoteleostei</taxon>
        <taxon>Acanthomorphata</taxon>
        <taxon>Carangaria</taxon>
        <taxon>Carangiformes</taxon>
        <taxon>Carangidae</taxon>
        <taxon>Seriola</taxon>
    </lineage>
</organism>
<evidence type="ECO:0000256" key="6">
    <source>
        <dbReference type="ARBA" id="ARBA00022840"/>
    </source>
</evidence>
<dbReference type="GO" id="GO:0005737">
    <property type="term" value="C:cytoplasm"/>
    <property type="evidence" value="ECO:0007669"/>
    <property type="project" value="TreeGrafter"/>
</dbReference>
<sequence>QASRSAAIDKNYDIEKSQLGSGNFAVVKLATYKGPEKSGVPLKKGDKVAVKQIDKAKVEDMNDITREIEIMQNTKHPNVITLFEIYDEPKRIQNVVHRDLK</sequence>
<dbReference type="PROSITE" id="PS00107">
    <property type="entry name" value="PROTEIN_KINASE_ATP"/>
    <property type="match status" value="1"/>
</dbReference>
<keyword evidence="10" id="KW-1185">Reference proteome</keyword>
<name>A0A3B4XBJ4_SERLL</name>
<accession>A0A3B4XBJ4</accession>
<dbReference type="Gene3D" id="3.30.200.20">
    <property type="entry name" value="Phosphorylase Kinase, domain 1"/>
    <property type="match status" value="1"/>
</dbReference>
<evidence type="ECO:0000256" key="3">
    <source>
        <dbReference type="ARBA" id="ARBA00022679"/>
    </source>
</evidence>
<dbReference type="InterPro" id="IPR011009">
    <property type="entry name" value="Kinase-like_dom_sf"/>
</dbReference>
<dbReference type="SUPFAM" id="SSF56112">
    <property type="entry name" value="Protein kinase-like (PK-like)"/>
    <property type="match status" value="1"/>
</dbReference>
<dbReference type="PROSITE" id="PS50011">
    <property type="entry name" value="PROTEIN_KINASE_DOM"/>
    <property type="match status" value="1"/>
</dbReference>
<dbReference type="GO" id="GO:0004674">
    <property type="term" value="F:protein serine/threonine kinase activity"/>
    <property type="evidence" value="ECO:0007669"/>
    <property type="project" value="UniProtKB-KW"/>
</dbReference>
<evidence type="ECO:0000313" key="9">
    <source>
        <dbReference type="Ensembl" id="ENSSLDP00000013446.1"/>
    </source>
</evidence>
<evidence type="ECO:0000313" key="10">
    <source>
        <dbReference type="Proteomes" id="UP000261360"/>
    </source>
</evidence>